<evidence type="ECO:0008006" key="3">
    <source>
        <dbReference type="Google" id="ProtNLM"/>
    </source>
</evidence>
<sequence>MNNIDQFFISHIQKFVPSWSHLQSDDLRITKTIGITNKTYIIEADATPSKIIFRHFGEVGVGLFLNREQELHIARQVAKCKMGPHFYGHTQHVRLEEYIENEVMSQESMKDPETYTLVAQTLCKFHQIDISCQMNDRTPLFEKHLQENSDFLQQVREKVCSNLFSEDERSILSNMAHWFSEEEVKFLQSVLPKDDIVFSHNDLLANNILLIPPNFDKVVFIDFEYSSYNFRGFDIANYFNESQFSYLNPNPPYFYIEEGMIDEDILKDFVKVYIEKSGLDLDYQNLLHQVYIGQLFSHFFWAAWGIIMAKSNDIVFDYLAFVEVRYHKYYQLKKHLFGKK</sequence>
<evidence type="ECO:0000313" key="2">
    <source>
        <dbReference type="Proteomes" id="UP000688137"/>
    </source>
</evidence>
<accession>A0A8S1KRP0</accession>
<dbReference type="OMA" id="IETSIDY"/>
<gene>
    <name evidence="1" type="ORF">PPRIM_AZ9-3.1.T0240360</name>
</gene>
<dbReference type="GO" id="GO:0004103">
    <property type="term" value="F:choline kinase activity"/>
    <property type="evidence" value="ECO:0007669"/>
    <property type="project" value="TreeGrafter"/>
</dbReference>
<dbReference type="PANTHER" id="PTHR22603">
    <property type="entry name" value="CHOLINE/ETHANOALAMINE KINASE"/>
    <property type="match status" value="1"/>
</dbReference>
<proteinExistence type="predicted"/>
<organism evidence="1 2">
    <name type="scientific">Paramecium primaurelia</name>
    <dbReference type="NCBI Taxonomy" id="5886"/>
    <lineage>
        <taxon>Eukaryota</taxon>
        <taxon>Sar</taxon>
        <taxon>Alveolata</taxon>
        <taxon>Ciliophora</taxon>
        <taxon>Intramacronucleata</taxon>
        <taxon>Oligohymenophorea</taxon>
        <taxon>Peniculida</taxon>
        <taxon>Parameciidae</taxon>
        <taxon>Paramecium</taxon>
    </lineage>
</organism>
<dbReference type="EMBL" id="CAJJDM010000022">
    <property type="protein sequence ID" value="CAD8056535.1"/>
    <property type="molecule type" value="Genomic_DNA"/>
</dbReference>
<dbReference type="GO" id="GO:0006646">
    <property type="term" value="P:phosphatidylethanolamine biosynthetic process"/>
    <property type="evidence" value="ECO:0007669"/>
    <property type="project" value="TreeGrafter"/>
</dbReference>
<evidence type="ECO:0000313" key="1">
    <source>
        <dbReference type="EMBL" id="CAD8056535.1"/>
    </source>
</evidence>
<protein>
    <recommendedName>
        <fullName evidence="3">Ethanolamine kinase</fullName>
    </recommendedName>
</protein>
<dbReference type="Pfam" id="PF01633">
    <property type="entry name" value="Choline_kinase"/>
    <property type="match status" value="1"/>
</dbReference>
<dbReference type="GO" id="GO:0005737">
    <property type="term" value="C:cytoplasm"/>
    <property type="evidence" value="ECO:0007669"/>
    <property type="project" value="TreeGrafter"/>
</dbReference>
<dbReference type="PANTHER" id="PTHR22603:SF93">
    <property type="entry name" value="RE24176P"/>
    <property type="match status" value="1"/>
</dbReference>
<dbReference type="Proteomes" id="UP000688137">
    <property type="component" value="Unassembled WGS sequence"/>
</dbReference>
<dbReference type="CDD" id="cd14021">
    <property type="entry name" value="ChoK-like_euk"/>
    <property type="match status" value="1"/>
</dbReference>
<keyword evidence="2" id="KW-1185">Reference proteome</keyword>
<comment type="caution">
    <text evidence="1">The sequence shown here is derived from an EMBL/GenBank/DDBJ whole genome shotgun (WGS) entry which is preliminary data.</text>
</comment>
<dbReference type="GO" id="GO:0004305">
    <property type="term" value="F:ethanolamine kinase activity"/>
    <property type="evidence" value="ECO:0007669"/>
    <property type="project" value="TreeGrafter"/>
</dbReference>
<dbReference type="AlphaFoldDB" id="A0A8S1KRP0"/>
<name>A0A8S1KRP0_PARPR</name>
<reference evidence="1" key="1">
    <citation type="submission" date="2021-01" db="EMBL/GenBank/DDBJ databases">
        <authorList>
            <consortium name="Genoscope - CEA"/>
            <person name="William W."/>
        </authorList>
    </citation>
    <scope>NUCLEOTIDE SEQUENCE</scope>
</reference>